<sequence length="51" mass="6296">MTMMFLDFEDQSRVTSGLFPNKLVEWRRTRVVVILQFTELRFYQYNTFHGF</sequence>
<accession>F6I588</accession>
<dbReference type="Proteomes" id="UP000009183">
    <property type="component" value="Chromosome 19"/>
</dbReference>
<protein>
    <submittedName>
        <fullName evidence="1">Uncharacterized protein</fullName>
    </submittedName>
</protein>
<dbReference type="PaxDb" id="29760-VIT_19s0015g01240.t01"/>
<evidence type="ECO:0000313" key="1">
    <source>
        <dbReference type="EMBL" id="CCB62043.1"/>
    </source>
</evidence>
<keyword evidence="2" id="KW-1185">Reference proteome</keyword>
<organism evidence="1 2">
    <name type="scientific">Vitis vinifera</name>
    <name type="common">Grape</name>
    <dbReference type="NCBI Taxonomy" id="29760"/>
    <lineage>
        <taxon>Eukaryota</taxon>
        <taxon>Viridiplantae</taxon>
        <taxon>Streptophyta</taxon>
        <taxon>Embryophyta</taxon>
        <taxon>Tracheophyta</taxon>
        <taxon>Spermatophyta</taxon>
        <taxon>Magnoliopsida</taxon>
        <taxon>eudicotyledons</taxon>
        <taxon>Gunneridae</taxon>
        <taxon>Pentapetalae</taxon>
        <taxon>rosids</taxon>
        <taxon>Vitales</taxon>
        <taxon>Vitaceae</taxon>
        <taxon>Viteae</taxon>
        <taxon>Vitis</taxon>
    </lineage>
</organism>
<evidence type="ECO:0000313" key="2">
    <source>
        <dbReference type="Proteomes" id="UP000009183"/>
    </source>
</evidence>
<dbReference type="InParanoid" id="F6I588"/>
<dbReference type="EMBL" id="FN596747">
    <property type="protein sequence ID" value="CCB62043.1"/>
    <property type="molecule type" value="Genomic_DNA"/>
</dbReference>
<dbReference type="AlphaFoldDB" id="F6I588"/>
<reference evidence="2" key="1">
    <citation type="journal article" date="2007" name="Nature">
        <title>The grapevine genome sequence suggests ancestral hexaploidization in major angiosperm phyla.</title>
        <authorList>
            <consortium name="The French-Italian Public Consortium for Grapevine Genome Characterization."/>
            <person name="Jaillon O."/>
            <person name="Aury J.-M."/>
            <person name="Noel B."/>
            <person name="Policriti A."/>
            <person name="Clepet C."/>
            <person name="Casagrande A."/>
            <person name="Choisne N."/>
            <person name="Aubourg S."/>
            <person name="Vitulo N."/>
            <person name="Jubin C."/>
            <person name="Vezzi A."/>
            <person name="Legeai F."/>
            <person name="Hugueney P."/>
            <person name="Dasilva C."/>
            <person name="Horner D."/>
            <person name="Mica E."/>
            <person name="Jublot D."/>
            <person name="Poulain J."/>
            <person name="Bruyere C."/>
            <person name="Billault A."/>
            <person name="Segurens B."/>
            <person name="Gouyvenoux M."/>
            <person name="Ugarte E."/>
            <person name="Cattonaro F."/>
            <person name="Anthouard V."/>
            <person name="Vico V."/>
            <person name="Del Fabbro C."/>
            <person name="Alaux M."/>
            <person name="Di Gaspero G."/>
            <person name="Dumas V."/>
            <person name="Felice N."/>
            <person name="Paillard S."/>
            <person name="Juman I."/>
            <person name="Moroldo M."/>
            <person name="Scalabrin S."/>
            <person name="Canaguier A."/>
            <person name="Le Clainche I."/>
            <person name="Malacrida G."/>
            <person name="Durand E."/>
            <person name="Pesole G."/>
            <person name="Laucou V."/>
            <person name="Chatelet P."/>
            <person name="Merdinoglu D."/>
            <person name="Delledonne M."/>
            <person name="Pezzotti M."/>
            <person name="Lecharny A."/>
            <person name="Scarpelli C."/>
            <person name="Artiguenave F."/>
            <person name="Pe M.E."/>
            <person name="Valle G."/>
            <person name="Morgante M."/>
            <person name="Caboche M."/>
            <person name="Adam-Blondon A.-F."/>
            <person name="Weissenbach J."/>
            <person name="Quetier F."/>
            <person name="Wincker P."/>
        </authorList>
    </citation>
    <scope>NUCLEOTIDE SEQUENCE [LARGE SCALE GENOMIC DNA]</scope>
    <source>
        <strain evidence="2">cv. Pinot noir / PN40024</strain>
    </source>
</reference>
<name>F6I588_VITVI</name>
<dbReference type="HOGENOM" id="CLU_3110327_0_0_1"/>
<gene>
    <name evidence="1" type="ordered locus">VIT_19s0015g01240</name>
</gene>
<proteinExistence type="predicted"/>